<dbReference type="GO" id="GO:0032259">
    <property type="term" value="P:methylation"/>
    <property type="evidence" value="ECO:0007669"/>
    <property type="project" value="UniProtKB-KW"/>
</dbReference>
<accession>A0ABN7RAJ7</accession>
<keyword evidence="3" id="KW-1185">Reference proteome</keyword>
<keyword evidence="2" id="KW-0808">Transferase</keyword>
<dbReference type="InterPro" id="IPR025714">
    <property type="entry name" value="Methyltranfer_dom"/>
</dbReference>
<evidence type="ECO:0000259" key="1">
    <source>
        <dbReference type="Pfam" id="PF13847"/>
    </source>
</evidence>
<dbReference type="SUPFAM" id="SSF53335">
    <property type="entry name" value="S-adenosyl-L-methionine-dependent methyltransferases"/>
    <property type="match status" value="1"/>
</dbReference>
<evidence type="ECO:0000313" key="3">
    <source>
        <dbReference type="Proteomes" id="UP000679725"/>
    </source>
</evidence>
<dbReference type="Proteomes" id="UP000679725">
    <property type="component" value="Unassembled WGS sequence"/>
</dbReference>
<sequence length="254" mass="29082">MAWNPETYNKFKSERFTPFYDLLDLVKVKPGLHVIDLGCGTGELTRKLADKLPNSRVFGIDSSPEMLIDSEAFKRTHLNFAQRSIEAQLEIPQQWDLVFSNAAIQWVDNHHELIPAIISKVRSGGQLVIQLPAQHHNTSNQMLNELALEEPFRSALNGWTRTSPVLDIEEYAQLLFEGRCRNMTVLEKIYPLILQDASALYDWVSGTAMIPYVEKLEGDLRESFTAEYKNRLAARFPKSPVFYPFKRIILEASL</sequence>
<name>A0ABN7RAJ7_9BACT</name>
<dbReference type="PANTHER" id="PTHR43861">
    <property type="entry name" value="TRANS-ACONITATE 2-METHYLTRANSFERASE-RELATED"/>
    <property type="match status" value="1"/>
</dbReference>
<dbReference type="EMBL" id="CAJRAU010000002">
    <property type="protein sequence ID" value="CAG5069395.1"/>
    <property type="molecule type" value="Genomic_DNA"/>
</dbReference>
<gene>
    <name evidence="2" type="primary">tam_1</name>
    <name evidence="2" type="ORF">DYBT9623_02131</name>
</gene>
<keyword evidence="2" id="KW-0489">Methyltransferase</keyword>
<reference evidence="2 3" key="1">
    <citation type="submission" date="2021-04" db="EMBL/GenBank/DDBJ databases">
        <authorList>
            <person name="Rodrigo-Torres L."/>
            <person name="Arahal R. D."/>
            <person name="Lucena T."/>
        </authorList>
    </citation>
    <scope>NUCLEOTIDE SEQUENCE [LARGE SCALE GENOMIC DNA]</scope>
    <source>
        <strain evidence="2 3">CECT 9623</strain>
    </source>
</reference>
<comment type="caution">
    <text evidence="2">The sequence shown here is derived from an EMBL/GenBank/DDBJ whole genome shotgun (WGS) entry which is preliminary data.</text>
</comment>
<dbReference type="EC" id="2.1.1.144" evidence="2"/>
<dbReference type="PANTHER" id="PTHR43861:SF1">
    <property type="entry name" value="TRANS-ACONITATE 2-METHYLTRANSFERASE"/>
    <property type="match status" value="1"/>
</dbReference>
<organism evidence="2 3">
    <name type="scientific">Dyadobacter linearis</name>
    <dbReference type="NCBI Taxonomy" id="2823330"/>
    <lineage>
        <taxon>Bacteria</taxon>
        <taxon>Pseudomonadati</taxon>
        <taxon>Bacteroidota</taxon>
        <taxon>Cytophagia</taxon>
        <taxon>Cytophagales</taxon>
        <taxon>Spirosomataceae</taxon>
        <taxon>Dyadobacter</taxon>
    </lineage>
</organism>
<dbReference type="GO" id="GO:0030798">
    <property type="term" value="F:trans-aconitate 2-methyltransferase activity"/>
    <property type="evidence" value="ECO:0007669"/>
    <property type="project" value="UniProtKB-EC"/>
</dbReference>
<proteinExistence type="predicted"/>
<dbReference type="CDD" id="cd02440">
    <property type="entry name" value="AdoMet_MTases"/>
    <property type="match status" value="1"/>
</dbReference>
<feature type="domain" description="Methyltransferase" evidence="1">
    <location>
        <begin position="29"/>
        <end position="142"/>
    </location>
</feature>
<evidence type="ECO:0000313" key="2">
    <source>
        <dbReference type="EMBL" id="CAG5069395.1"/>
    </source>
</evidence>
<protein>
    <submittedName>
        <fullName evidence="2">Trans-aconitate 2-methyltransferase</fullName>
        <ecNumber evidence="2">2.1.1.144</ecNumber>
    </submittedName>
</protein>
<dbReference type="RefSeq" id="WP_215233469.1">
    <property type="nucleotide sequence ID" value="NZ_CAJRAU010000002.1"/>
</dbReference>
<dbReference type="InterPro" id="IPR029063">
    <property type="entry name" value="SAM-dependent_MTases_sf"/>
</dbReference>
<dbReference type="InterPro" id="IPR023149">
    <property type="entry name" value="Trans_acon_MeTrfase_C"/>
</dbReference>
<dbReference type="Gene3D" id="1.10.150.290">
    <property type="entry name" value="S-adenosyl-L-methionine-dependent methyltransferases"/>
    <property type="match status" value="1"/>
</dbReference>
<dbReference type="Pfam" id="PF13847">
    <property type="entry name" value="Methyltransf_31"/>
    <property type="match status" value="1"/>
</dbReference>
<dbReference type="Gene3D" id="3.40.50.150">
    <property type="entry name" value="Vaccinia Virus protein VP39"/>
    <property type="match status" value="1"/>
</dbReference>